<dbReference type="PROSITE" id="PS50881">
    <property type="entry name" value="S5_DSRBD"/>
    <property type="match status" value="1"/>
</dbReference>
<keyword evidence="5 9" id="KW-0687">Ribonucleoprotein</keyword>
<evidence type="ECO:0000256" key="7">
    <source>
        <dbReference type="ARBA" id="ARBA00041606"/>
    </source>
</evidence>
<dbReference type="SUPFAM" id="SSF54768">
    <property type="entry name" value="dsRNA-binding domain-like"/>
    <property type="match status" value="1"/>
</dbReference>
<dbReference type="PANTHER" id="PTHR48277:SF1">
    <property type="entry name" value="MITOCHONDRIAL RIBOSOMAL PROTEIN S5"/>
    <property type="match status" value="1"/>
</dbReference>
<keyword evidence="4" id="KW-0496">Mitochondrion</keyword>
<dbReference type="GO" id="GO:0003723">
    <property type="term" value="F:RNA binding"/>
    <property type="evidence" value="ECO:0007669"/>
    <property type="project" value="InterPro"/>
</dbReference>
<keyword evidence="13" id="KW-1185">Reference proteome</keyword>
<dbReference type="Proteomes" id="UP000789390">
    <property type="component" value="Unassembled WGS sequence"/>
</dbReference>
<dbReference type="GO" id="GO:0005763">
    <property type="term" value="C:mitochondrial small ribosomal subunit"/>
    <property type="evidence" value="ECO:0007669"/>
    <property type="project" value="UniProtKB-ARBA"/>
</dbReference>
<dbReference type="FunFam" id="3.30.230.10:FF:000002">
    <property type="entry name" value="30S ribosomal protein S5"/>
    <property type="match status" value="1"/>
</dbReference>
<evidence type="ECO:0000259" key="11">
    <source>
        <dbReference type="PROSITE" id="PS50881"/>
    </source>
</evidence>
<comment type="caution">
    <text evidence="12">The sequence shown here is derived from an EMBL/GenBank/DDBJ whole genome shotgun (WGS) entry which is preliminary data.</text>
</comment>
<dbReference type="Pfam" id="PF21251">
    <property type="entry name" value="Ribosomal_uS5m_N"/>
    <property type="match status" value="1"/>
</dbReference>
<evidence type="ECO:0000256" key="1">
    <source>
        <dbReference type="ARBA" id="ARBA00004173"/>
    </source>
</evidence>
<comment type="subunit">
    <text evidence="8">Component of the mitochondrial ribosome small subunit (28S) which comprises a 12S rRNA and about 30 distinct proteins.</text>
</comment>
<dbReference type="InterPro" id="IPR005324">
    <property type="entry name" value="Ribosomal_uS5_C"/>
</dbReference>
<dbReference type="Pfam" id="PF03719">
    <property type="entry name" value="Ribosomal_S5_C"/>
    <property type="match status" value="1"/>
</dbReference>
<sequence length="500" mass="56725">MAGLWNAAKCLVQLSPNLRYLKLSYRPIATTVQPVAHLPTVKITTPVLSSKIFSPVISPVRHTMPAEKLWKGVTSVSNAGKKRGRGRAVGKKTAKNLNRGQVIGVGKTNMLWPGLNSPVIQGKELVQQRKLPDDPEREAKLLKLRDEMGAFRLLRLSPLERGWSGPKLSGRSVGPPDPVGEDKFEGFHTTVLEFKIVCNMKGNLGRTRRTSAFVITGNGNGLAGFAIGKAQMGMTALRKAKNRAAQKLMYVERYNNHTVMHDFYSAFGKSRVFVQKKPEGYGLVCHRVIREICKTIGIKDIHAKVEGSTKNVQHVAKAFMVGLLRQKSFEMIAEETKLHVVEFRKERDNFPQIMAKPSQVKTTKSINDMDLNLHLNEGKVVTKKKKFRMISETDPSWLNHLSKTERFRNHEKVRLNLLAQYGEVRSFLFDKYPECRQIKFVKKKEEESRCLLGINREKFRDYRSDVLWIDEMNVMSSFNVCVLESSFADIPVDLDKVFND</sequence>
<comment type="subcellular location">
    <subcellularLocation>
        <location evidence="1">Mitochondrion</location>
    </subcellularLocation>
</comment>
<dbReference type="SUPFAM" id="SSF54211">
    <property type="entry name" value="Ribosomal protein S5 domain 2-like"/>
    <property type="match status" value="1"/>
</dbReference>
<keyword evidence="3 9" id="KW-0689">Ribosomal protein</keyword>
<dbReference type="InterPro" id="IPR013810">
    <property type="entry name" value="Ribosomal_uS5_N"/>
</dbReference>
<dbReference type="EMBL" id="CAKKLH010000277">
    <property type="protein sequence ID" value="CAH0107589.1"/>
    <property type="molecule type" value="Genomic_DNA"/>
</dbReference>
<dbReference type="InterPro" id="IPR014721">
    <property type="entry name" value="Ribsml_uS5_D2-typ_fold_subgr"/>
</dbReference>
<protein>
    <recommendedName>
        <fullName evidence="6">Small ribosomal subunit protein uS5m</fullName>
    </recommendedName>
    <alternativeName>
        <fullName evidence="7">28S ribosomal protein S5, mitochondrial</fullName>
    </alternativeName>
</protein>
<evidence type="ECO:0000313" key="12">
    <source>
        <dbReference type="EMBL" id="CAH0107589.1"/>
    </source>
</evidence>
<dbReference type="PANTHER" id="PTHR48277">
    <property type="entry name" value="MITOCHONDRIAL RIBOSOMAL PROTEIN S5"/>
    <property type="match status" value="1"/>
</dbReference>
<evidence type="ECO:0000256" key="10">
    <source>
        <dbReference type="RuleBase" id="RU003823"/>
    </source>
</evidence>
<evidence type="ECO:0000256" key="5">
    <source>
        <dbReference type="ARBA" id="ARBA00023274"/>
    </source>
</evidence>
<dbReference type="Pfam" id="PF00333">
    <property type="entry name" value="Ribosomal_S5"/>
    <property type="match status" value="1"/>
</dbReference>
<evidence type="ECO:0000256" key="9">
    <source>
        <dbReference type="PROSITE-ProRule" id="PRU00268"/>
    </source>
</evidence>
<dbReference type="GO" id="GO:0006412">
    <property type="term" value="P:translation"/>
    <property type="evidence" value="ECO:0007669"/>
    <property type="project" value="InterPro"/>
</dbReference>
<dbReference type="Gene3D" id="3.30.230.10">
    <property type="match status" value="1"/>
</dbReference>
<gene>
    <name evidence="12" type="ORF">DGAL_LOCUS10909</name>
</gene>
<dbReference type="AlphaFoldDB" id="A0A8J2WK32"/>
<evidence type="ECO:0000256" key="8">
    <source>
        <dbReference type="ARBA" id="ARBA00062683"/>
    </source>
</evidence>
<dbReference type="FunFam" id="3.30.160.20:FF:000022">
    <property type="entry name" value="28S ribosomal protein S5, mitochondrial"/>
    <property type="match status" value="1"/>
</dbReference>
<accession>A0A8J2WK32</accession>
<feature type="domain" description="S5 DRBM" evidence="11">
    <location>
        <begin position="205"/>
        <end position="251"/>
    </location>
</feature>
<name>A0A8J2WK32_9CRUS</name>
<proteinExistence type="inferred from homology"/>
<reference evidence="12" key="1">
    <citation type="submission" date="2021-11" db="EMBL/GenBank/DDBJ databases">
        <authorList>
            <person name="Schell T."/>
        </authorList>
    </citation>
    <scope>NUCLEOTIDE SEQUENCE</scope>
    <source>
        <strain evidence="12">M5</strain>
    </source>
</reference>
<dbReference type="GO" id="GO:0005743">
    <property type="term" value="C:mitochondrial inner membrane"/>
    <property type="evidence" value="ECO:0007669"/>
    <property type="project" value="UniProtKB-ARBA"/>
</dbReference>
<evidence type="ECO:0000313" key="13">
    <source>
        <dbReference type="Proteomes" id="UP000789390"/>
    </source>
</evidence>
<dbReference type="InterPro" id="IPR000851">
    <property type="entry name" value="Ribosomal_uS5"/>
</dbReference>
<evidence type="ECO:0000256" key="4">
    <source>
        <dbReference type="ARBA" id="ARBA00023128"/>
    </source>
</evidence>
<organism evidence="12 13">
    <name type="scientific">Daphnia galeata</name>
    <dbReference type="NCBI Taxonomy" id="27404"/>
    <lineage>
        <taxon>Eukaryota</taxon>
        <taxon>Metazoa</taxon>
        <taxon>Ecdysozoa</taxon>
        <taxon>Arthropoda</taxon>
        <taxon>Crustacea</taxon>
        <taxon>Branchiopoda</taxon>
        <taxon>Diplostraca</taxon>
        <taxon>Cladocera</taxon>
        <taxon>Anomopoda</taxon>
        <taxon>Daphniidae</taxon>
        <taxon>Daphnia</taxon>
    </lineage>
</organism>
<dbReference type="OrthoDB" id="309483at2759"/>
<dbReference type="InterPro" id="IPR020568">
    <property type="entry name" value="Ribosomal_Su5_D2-typ_SF"/>
</dbReference>
<evidence type="ECO:0000256" key="3">
    <source>
        <dbReference type="ARBA" id="ARBA00022980"/>
    </source>
</evidence>
<dbReference type="Gene3D" id="3.30.160.20">
    <property type="match status" value="1"/>
</dbReference>
<dbReference type="InterPro" id="IPR048584">
    <property type="entry name" value="Ribosomal_uS5m_N"/>
</dbReference>
<comment type="similarity">
    <text evidence="2 10">Belongs to the universal ribosomal protein uS5 family.</text>
</comment>
<evidence type="ECO:0000256" key="2">
    <source>
        <dbReference type="ARBA" id="ARBA00008945"/>
    </source>
</evidence>
<evidence type="ECO:0000256" key="6">
    <source>
        <dbReference type="ARBA" id="ARBA00039335"/>
    </source>
</evidence>
<dbReference type="GO" id="GO:0003735">
    <property type="term" value="F:structural constituent of ribosome"/>
    <property type="evidence" value="ECO:0007669"/>
    <property type="project" value="UniProtKB-UniRule"/>
</dbReference>